<keyword evidence="3" id="KW-1185">Reference proteome</keyword>
<keyword evidence="1" id="KW-1133">Transmembrane helix</keyword>
<accession>A0ABV7WUA7</accession>
<organism evidence="2 3">
    <name type="scientific">Reinekea marina</name>
    <dbReference type="NCBI Taxonomy" id="1310421"/>
    <lineage>
        <taxon>Bacteria</taxon>
        <taxon>Pseudomonadati</taxon>
        <taxon>Pseudomonadota</taxon>
        <taxon>Gammaproteobacteria</taxon>
        <taxon>Oceanospirillales</taxon>
        <taxon>Saccharospirillaceae</taxon>
        <taxon>Reinekea</taxon>
    </lineage>
</organism>
<dbReference type="Proteomes" id="UP001595710">
    <property type="component" value="Unassembled WGS sequence"/>
</dbReference>
<gene>
    <name evidence="2" type="ORF">ACFOND_14290</name>
</gene>
<name>A0ABV7WUA7_9GAMM</name>
<comment type="caution">
    <text evidence="2">The sequence shown here is derived from an EMBL/GenBank/DDBJ whole genome shotgun (WGS) entry which is preliminary data.</text>
</comment>
<feature type="transmembrane region" description="Helical" evidence="1">
    <location>
        <begin position="39"/>
        <end position="59"/>
    </location>
</feature>
<proteinExistence type="predicted"/>
<protein>
    <submittedName>
        <fullName evidence="2">Uncharacterized protein</fullName>
    </submittedName>
</protein>
<evidence type="ECO:0000256" key="1">
    <source>
        <dbReference type="SAM" id="Phobius"/>
    </source>
</evidence>
<evidence type="ECO:0000313" key="2">
    <source>
        <dbReference type="EMBL" id="MFC3702807.1"/>
    </source>
</evidence>
<dbReference type="EMBL" id="JBHRYN010000022">
    <property type="protein sequence ID" value="MFC3702807.1"/>
    <property type="molecule type" value="Genomic_DNA"/>
</dbReference>
<sequence>MLLYVLIMLAMTAGATTLCFRFLNNKLALQDISIYDARGFYMVAMVFVTFVLTSLAYFWGDVRFANETTEISGAIIGVLIALLGCLVGLGYGLTKLKEVDSRK</sequence>
<dbReference type="RefSeq" id="WP_215998913.1">
    <property type="nucleotide sequence ID" value="NZ_JAUFQI010000001.1"/>
</dbReference>
<feature type="transmembrane region" description="Helical" evidence="1">
    <location>
        <begin position="71"/>
        <end position="93"/>
    </location>
</feature>
<keyword evidence="1" id="KW-0472">Membrane</keyword>
<evidence type="ECO:0000313" key="3">
    <source>
        <dbReference type="Proteomes" id="UP001595710"/>
    </source>
</evidence>
<reference evidence="3" key="1">
    <citation type="journal article" date="2019" name="Int. J. Syst. Evol. Microbiol.">
        <title>The Global Catalogue of Microorganisms (GCM) 10K type strain sequencing project: providing services to taxonomists for standard genome sequencing and annotation.</title>
        <authorList>
            <consortium name="The Broad Institute Genomics Platform"/>
            <consortium name="The Broad Institute Genome Sequencing Center for Infectious Disease"/>
            <person name="Wu L."/>
            <person name="Ma J."/>
        </authorList>
    </citation>
    <scope>NUCLEOTIDE SEQUENCE [LARGE SCALE GENOMIC DNA]</scope>
    <source>
        <strain evidence="3">CECT 8288</strain>
    </source>
</reference>
<keyword evidence="1" id="KW-0812">Transmembrane</keyword>